<feature type="compositionally biased region" description="Basic and acidic residues" evidence="1">
    <location>
        <begin position="42"/>
        <end position="57"/>
    </location>
</feature>
<keyword evidence="2" id="KW-0732">Signal</keyword>
<evidence type="ECO:0000313" key="3">
    <source>
        <dbReference type="EMBL" id="SEL88600.1"/>
    </source>
</evidence>
<reference evidence="4" key="1">
    <citation type="submission" date="2016-10" db="EMBL/GenBank/DDBJ databases">
        <authorList>
            <person name="Varghese N."/>
            <person name="Submissions S."/>
        </authorList>
    </citation>
    <scope>NUCLEOTIDE SEQUENCE [LARGE SCALE GENOMIC DNA]</scope>
    <source>
        <strain evidence="4">JS21-1</strain>
    </source>
</reference>
<organism evidence="3 4">
    <name type="scientific">Sphingomonas palmae</name>
    <dbReference type="NCBI Taxonomy" id="1855283"/>
    <lineage>
        <taxon>Bacteria</taxon>
        <taxon>Pseudomonadati</taxon>
        <taxon>Pseudomonadota</taxon>
        <taxon>Alphaproteobacteria</taxon>
        <taxon>Sphingomonadales</taxon>
        <taxon>Sphingomonadaceae</taxon>
        <taxon>Sphingomonas</taxon>
    </lineage>
</organism>
<dbReference type="Gene3D" id="3.10.450.160">
    <property type="entry name" value="inner membrane protein cigr"/>
    <property type="match status" value="1"/>
</dbReference>
<dbReference type="STRING" id="1855283.SAMN05216382_2828"/>
<feature type="compositionally biased region" description="Basic and acidic residues" evidence="1">
    <location>
        <begin position="63"/>
        <end position="95"/>
    </location>
</feature>
<evidence type="ECO:0000313" key="4">
    <source>
        <dbReference type="Proteomes" id="UP000199214"/>
    </source>
</evidence>
<dbReference type="AlphaFoldDB" id="A0A1H7TUQ6"/>
<feature type="chain" id="PRO_5011668760" evidence="2">
    <location>
        <begin position="24"/>
        <end position="318"/>
    </location>
</feature>
<feature type="signal peptide" evidence="2">
    <location>
        <begin position="1"/>
        <end position="23"/>
    </location>
</feature>
<dbReference type="Pfam" id="PF11776">
    <property type="entry name" value="RcnB"/>
    <property type="match status" value="1"/>
</dbReference>
<keyword evidence="4" id="KW-1185">Reference proteome</keyword>
<sequence>MIRSLVAGLLAAAAGIVPGVASAQDGSVRDMMRARMQARVEAQGRPERPTGAERSGDRGGWQRPDRPEGAARGEWRRDDRGPRADGGPRPDRGGERAVVPAPTRDWNRDARDGAQRPDRGQGWSRGDRGDAPGRPQLEDRRFEDQRGDRLGPDARRPNGDWRGRDDTQRGWGDRGPTGRDWRAGTDWRARSDWNDRRGIAGRDGRVSGWGGASSRGWDRGWRQQRRYDWSGYRSSNRGAYRLPRYYAPYGWNRGYQRFGIGARLSPVLFAQSYWIDDPFAYRLPEPYGPYRWVRYYNDAVLVDVYTGEVVDTIYDIFW</sequence>
<feature type="compositionally biased region" description="Basic and acidic residues" evidence="1">
    <location>
        <begin position="105"/>
        <end position="185"/>
    </location>
</feature>
<protein>
    <submittedName>
        <fullName evidence="3">Regulator RcnB of Ni and Co efflux</fullName>
    </submittedName>
</protein>
<dbReference type="RefSeq" id="WP_245708553.1">
    <property type="nucleotide sequence ID" value="NZ_FNZZ01000006.1"/>
</dbReference>
<evidence type="ECO:0000256" key="1">
    <source>
        <dbReference type="SAM" id="MobiDB-lite"/>
    </source>
</evidence>
<feature type="region of interest" description="Disordered" evidence="1">
    <location>
        <begin position="35"/>
        <end position="185"/>
    </location>
</feature>
<dbReference type="InterPro" id="IPR024572">
    <property type="entry name" value="RcnB"/>
</dbReference>
<dbReference type="Proteomes" id="UP000199214">
    <property type="component" value="Unassembled WGS sequence"/>
</dbReference>
<accession>A0A1H7TUQ6</accession>
<dbReference type="EMBL" id="FNZZ01000006">
    <property type="protein sequence ID" value="SEL88600.1"/>
    <property type="molecule type" value="Genomic_DNA"/>
</dbReference>
<proteinExistence type="predicted"/>
<gene>
    <name evidence="3" type="ORF">SAMN05216382_2828</name>
</gene>
<evidence type="ECO:0000256" key="2">
    <source>
        <dbReference type="SAM" id="SignalP"/>
    </source>
</evidence>
<name>A0A1H7TUQ6_9SPHN</name>